<comment type="caution">
    <text evidence="3">The sequence shown here is derived from an EMBL/GenBank/DDBJ whole genome shotgun (WGS) entry which is preliminary data.</text>
</comment>
<gene>
    <name evidence="3" type="ORF">CH330_05785</name>
</gene>
<evidence type="ECO:0000259" key="2">
    <source>
        <dbReference type="Pfam" id="PF03816"/>
    </source>
</evidence>
<dbReference type="Gene3D" id="3.30.420.590">
    <property type="match status" value="1"/>
</dbReference>
<dbReference type="EMBL" id="NOZP01000106">
    <property type="protein sequence ID" value="OYD15387.1"/>
    <property type="molecule type" value="Genomic_DNA"/>
</dbReference>
<evidence type="ECO:0000313" key="4">
    <source>
        <dbReference type="Proteomes" id="UP000215559"/>
    </source>
</evidence>
<evidence type="ECO:0000313" key="3">
    <source>
        <dbReference type="EMBL" id="OYD15387.1"/>
    </source>
</evidence>
<dbReference type="PANTHER" id="PTHR33392:SF6">
    <property type="entry name" value="POLYISOPRENYL-TEICHOIC ACID--PEPTIDOGLYCAN TEICHOIC ACID TRANSFERASE TAGU"/>
    <property type="match status" value="1"/>
</dbReference>
<name>A0A235BUD4_UNCW3</name>
<accession>A0A235BUD4</accession>
<comment type="similarity">
    <text evidence="1">Belongs to the LytR/CpsA/Psr (LCP) family.</text>
</comment>
<organism evidence="3 4">
    <name type="scientific">candidate division WOR-3 bacterium JGI_Cruoil_03_51_56</name>
    <dbReference type="NCBI Taxonomy" id="1973747"/>
    <lineage>
        <taxon>Bacteria</taxon>
        <taxon>Bacteria division WOR-3</taxon>
    </lineage>
</organism>
<dbReference type="InterPro" id="IPR004474">
    <property type="entry name" value="LytR_CpsA_psr"/>
</dbReference>
<dbReference type="Gene3D" id="3.40.630.190">
    <property type="entry name" value="LCP protein"/>
    <property type="match status" value="1"/>
</dbReference>
<dbReference type="Proteomes" id="UP000215559">
    <property type="component" value="Unassembled WGS sequence"/>
</dbReference>
<reference evidence="3 4" key="1">
    <citation type="submission" date="2017-07" db="EMBL/GenBank/DDBJ databases">
        <title>Recovery of genomes from metagenomes via a dereplication, aggregation, and scoring strategy.</title>
        <authorList>
            <person name="Sieber C.M."/>
            <person name="Probst A.J."/>
            <person name="Sharrar A."/>
            <person name="Thomas B.C."/>
            <person name="Hess M."/>
            <person name="Tringe S.G."/>
            <person name="Banfield J.F."/>
        </authorList>
    </citation>
    <scope>NUCLEOTIDE SEQUENCE [LARGE SCALE GENOMIC DNA]</scope>
    <source>
        <strain evidence="3">JGI_Cruoil_03_51_56</strain>
    </source>
</reference>
<feature type="domain" description="Cell envelope-related transcriptional attenuator" evidence="2">
    <location>
        <begin position="73"/>
        <end position="156"/>
    </location>
</feature>
<evidence type="ECO:0000256" key="1">
    <source>
        <dbReference type="ARBA" id="ARBA00006068"/>
    </source>
</evidence>
<dbReference type="AlphaFoldDB" id="A0A235BUD4"/>
<dbReference type="Pfam" id="PF03816">
    <property type="entry name" value="LytR_cpsA_psr"/>
    <property type="match status" value="1"/>
</dbReference>
<protein>
    <recommendedName>
        <fullName evidence="2">Cell envelope-related transcriptional attenuator domain-containing protein</fullName>
    </recommendedName>
</protein>
<sequence>MAKKRMWLVLVIPALLIAILLFLLSPKRHPVVTALRPGPTGTINILIIGKDARAIGPVEKEGYQRNKRERSSHSDVMIIAHVNLDSGRLNLFALPRDLLVNVTGITKPNSATDFNRMEKLTHIYAIGGESLLCRTIESLLGITIHRSVAFDFDTFRMTFGLLRPFLRNLKVRGIALSNRNQALKFARRRYRLKDDDIDRCRDNLLLVSSVIHRTWWLADTRLGEMLIQRVLKIIGNDTDLPVEEAKQIVYGLKESGFNPDRIRTAVLVGEGRKVTLERYKKTFWCYLPAYAEIRKQVDCFLRDQRRVQALDFMTRQRFRAPGYLFADYIISTDSSAFAKKLKGLEKLGLDLQPEP</sequence>
<proteinExistence type="inferred from homology"/>
<dbReference type="PANTHER" id="PTHR33392">
    <property type="entry name" value="POLYISOPRENYL-TEICHOIC ACID--PEPTIDOGLYCAN TEICHOIC ACID TRANSFERASE TAGU"/>
    <property type="match status" value="1"/>
</dbReference>
<dbReference type="InterPro" id="IPR050922">
    <property type="entry name" value="LytR/CpsA/Psr_CW_biosynth"/>
</dbReference>